<dbReference type="OrthoDB" id="3223880at2"/>
<proteinExistence type="predicted"/>
<evidence type="ECO:0000313" key="4">
    <source>
        <dbReference type="Proteomes" id="UP000216454"/>
    </source>
</evidence>
<keyword evidence="1" id="KW-0862">Zinc</keyword>
<accession>A0A261EZ22</accession>
<dbReference type="AlphaFoldDB" id="A0A261EZ22"/>
<dbReference type="InterPro" id="IPR007527">
    <property type="entry name" value="Znf_SWIM"/>
</dbReference>
<dbReference type="PROSITE" id="PS50966">
    <property type="entry name" value="ZF_SWIM"/>
    <property type="match status" value="1"/>
</dbReference>
<keyword evidence="4" id="KW-1185">Reference proteome</keyword>
<evidence type="ECO:0000256" key="1">
    <source>
        <dbReference type="PROSITE-ProRule" id="PRU00325"/>
    </source>
</evidence>
<keyword evidence="1" id="KW-0863">Zinc-finger</keyword>
<dbReference type="GO" id="GO:0008270">
    <property type="term" value="F:zinc ion binding"/>
    <property type="evidence" value="ECO:0007669"/>
    <property type="project" value="UniProtKB-KW"/>
</dbReference>
<dbReference type="Proteomes" id="UP000216454">
    <property type="component" value="Unassembled WGS sequence"/>
</dbReference>
<name>A0A261EZ22_9BIFI</name>
<reference evidence="3 4" key="1">
    <citation type="journal article" date="2017" name="BMC Genomics">
        <title>Comparative genomic and phylogenomic analyses of the Bifidobacteriaceae family.</title>
        <authorList>
            <person name="Lugli G.A."/>
            <person name="Milani C."/>
            <person name="Turroni F."/>
            <person name="Duranti S."/>
            <person name="Mancabelli L."/>
            <person name="Mangifesta M."/>
            <person name="Ferrario C."/>
            <person name="Modesto M."/>
            <person name="Mattarelli P."/>
            <person name="Jiri K."/>
            <person name="van Sinderen D."/>
            <person name="Ventura M."/>
        </authorList>
    </citation>
    <scope>NUCLEOTIDE SEQUENCE [LARGE SCALE GENOMIC DNA]</scope>
    <source>
        <strain evidence="3 4">DSM 24744</strain>
    </source>
</reference>
<dbReference type="EMBL" id="MWWQ01000006">
    <property type="protein sequence ID" value="OZG52085.1"/>
    <property type="molecule type" value="Genomic_DNA"/>
</dbReference>
<evidence type="ECO:0000259" key="2">
    <source>
        <dbReference type="PROSITE" id="PS50966"/>
    </source>
</evidence>
<comment type="caution">
    <text evidence="3">The sequence shown here is derived from an EMBL/GenBank/DDBJ whole genome shotgun (WGS) entry which is preliminary data.</text>
</comment>
<organism evidence="3 4">
    <name type="scientific">Pseudoscardovia suis</name>
    <dbReference type="NCBI Taxonomy" id="987063"/>
    <lineage>
        <taxon>Bacteria</taxon>
        <taxon>Bacillati</taxon>
        <taxon>Actinomycetota</taxon>
        <taxon>Actinomycetes</taxon>
        <taxon>Bifidobacteriales</taxon>
        <taxon>Bifidobacteriaceae</taxon>
        <taxon>Pseudoscardovia</taxon>
    </lineage>
</organism>
<keyword evidence="1" id="KW-0479">Metal-binding</keyword>
<protein>
    <recommendedName>
        <fullName evidence="2">SWIM-type domain-containing protein</fullName>
    </recommendedName>
</protein>
<gene>
    <name evidence="3" type="ORF">PSSU_0868</name>
</gene>
<evidence type="ECO:0000313" key="3">
    <source>
        <dbReference type="EMBL" id="OZG52085.1"/>
    </source>
</evidence>
<dbReference type="RefSeq" id="WP_094691208.1">
    <property type="nucleotide sequence ID" value="NZ_MWWQ01000006.1"/>
</dbReference>
<sequence>MPEGLQASLSHFDETIASSVMQRARDYWRRGLVSINETTDSNAEASATVHVGSANFTVTLTIADAQPSTTCTCSAPQPCRHAAAAMLELRDGKSPAHLNQDAVDRAIARSTTDMADIPHEMYDALLAAIVAKHDMSFVGGLGPESFTFIWTSRWQDMPADSTPNDFTHLYSIDEATDIIHRSLTDFTAPKPGQSAEDRAKELENTPIARGSAVFNGVHTVLENAIKSTDWEKATANICLCIRTLAQIVHVFNDKDGIARSHAHALMLPVTRYFTWMSEEAAPDVSGNALNELMKAGTDDMVMHIFSGGIPVFSCALPFARWDDTSMWAYEAMETADKALGTDTSVTACENRGFDIGWSRHRLIALRHDVAALAGDSIALAEARKELGDDVTAQTLKLASDVLRGDNDAAVQIVRSVNKANQATVDSARTANEALLMTLDINPRSELGVSGWLGVTEAVMQAALDKEGLEELYTNNILNATVKIGILYVPRMARLVGQAAWPAKNTELMTKCGRQLVQRRAMLADVNEQLRKQGKNPVPPVALRNPAYELLIIQNRDADAALDYIRVTGAVSKEMLDIVADKSPDEARKISDRLQAAQKARGEKPTELIDSKEYDVLDAADAAAAAVDAILRPDAHPAE</sequence>
<feature type="domain" description="SWIM-type" evidence="2">
    <location>
        <begin position="56"/>
        <end position="90"/>
    </location>
</feature>